<dbReference type="Proteomes" id="UP001496674">
    <property type="component" value="Chromosome"/>
</dbReference>
<evidence type="ECO:0000313" key="2">
    <source>
        <dbReference type="Proteomes" id="UP001496674"/>
    </source>
</evidence>
<name>A0ABM8IDW2_9BACE</name>
<reference evidence="1 2" key="1">
    <citation type="submission" date="2023-04" db="EMBL/GenBank/DDBJ databases">
        <title>Draft genome sequence of acteroides sedimenti strain YN3PY1.</title>
        <authorList>
            <person name="Yoshida N."/>
        </authorList>
    </citation>
    <scope>NUCLEOTIDE SEQUENCE [LARGE SCALE GENOMIC DNA]</scope>
    <source>
        <strain evidence="1 2">YN3PY1</strain>
    </source>
</reference>
<keyword evidence="2" id="KW-1185">Reference proteome</keyword>
<dbReference type="RefSeq" id="WP_353332843.1">
    <property type="nucleotide sequence ID" value="NZ_AP028055.1"/>
</dbReference>
<sequence>MKREYSQMRFTILFVIAVALSFIFCNSTIKAQNKSGGINLSLWKNISTQPYDSLQTTYLNLGVTSRLNRLNGIGVNAISSVAAKDVNGIQISGLSNVVGGSVRGVQLSGLCNINGNNASGIIGAGIANVIGDNLQGAGISGLMNITGDNCRGVLLSGLMNITGSNSSSIEIAGLLNIGGGSSSRGVKVAGIGNIIGENLSGIAAGGLINVCGKNVNGIQIASLANISGKQTNGLQLSALGNISVNANGLQVAGISNIAKKLNGSQISILNIADDVTNGVQVGLVNYSRSSAKAKFGLVNLNPSTRYQLMIFGGNTTKGNLAVRFRNELFYTMLGMGTYCLESGKKFSASTFYRTGLRKEFARNWSVSGDIGFQHIETFDNKGTDNIPARMYSLQARLNVEYQMTNNFGIFASGGYNQTNRYSGGGTYEKKPIAELGIILF</sequence>
<dbReference type="EMBL" id="AP028055">
    <property type="protein sequence ID" value="BEG98143.1"/>
    <property type="molecule type" value="Genomic_DNA"/>
</dbReference>
<proteinExistence type="predicted"/>
<organism evidence="1 2">
    <name type="scientific">Bacteroides sedimenti</name>
    <dbReference type="NCBI Taxonomy" id="2136147"/>
    <lineage>
        <taxon>Bacteria</taxon>
        <taxon>Pseudomonadati</taxon>
        <taxon>Bacteroidota</taxon>
        <taxon>Bacteroidia</taxon>
        <taxon>Bacteroidales</taxon>
        <taxon>Bacteroidaceae</taxon>
        <taxon>Bacteroides</taxon>
    </lineage>
</organism>
<gene>
    <name evidence="1" type="ORF">BSYN_04080</name>
</gene>
<accession>A0ABM8IDW2</accession>
<protein>
    <submittedName>
        <fullName evidence="1">Uncharacterized protein</fullName>
    </submittedName>
</protein>
<evidence type="ECO:0000313" key="1">
    <source>
        <dbReference type="EMBL" id="BEG98143.1"/>
    </source>
</evidence>